<gene>
    <name evidence="1" type="ORF">LCGC14_2713890</name>
</gene>
<sequence length="65" mass="8045">LWLDCIWESRMWYRVMVMRMARLFFIVGLDKTGWKLYNKVCEWYELKHTPYPCDDGVYNDNQSTE</sequence>
<accession>A0A0F9BL88</accession>
<proteinExistence type="predicted"/>
<name>A0A0F9BL88_9ZZZZ</name>
<reference evidence="1" key="1">
    <citation type="journal article" date="2015" name="Nature">
        <title>Complex archaea that bridge the gap between prokaryotes and eukaryotes.</title>
        <authorList>
            <person name="Spang A."/>
            <person name="Saw J.H."/>
            <person name="Jorgensen S.L."/>
            <person name="Zaremba-Niedzwiedzka K."/>
            <person name="Martijn J."/>
            <person name="Lind A.E."/>
            <person name="van Eijk R."/>
            <person name="Schleper C."/>
            <person name="Guy L."/>
            <person name="Ettema T.J."/>
        </authorList>
    </citation>
    <scope>NUCLEOTIDE SEQUENCE</scope>
</reference>
<dbReference type="AlphaFoldDB" id="A0A0F9BL88"/>
<comment type="caution">
    <text evidence="1">The sequence shown here is derived from an EMBL/GenBank/DDBJ whole genome shotgun (WGS) entry which is preliminary data.</text>
</comment>
<organism evidence="1">
    <name type="scientific">marine sediment metagenome</name>
    <dbReference type="NCBI Taxonomy" id="412755"/>
    <lineage>
        <taxon>unclassified sequences</taxon>
        <taxon>metagenomes</taxon>
        <taxon>ecological metagenomes</taxon>
    </lineage>
</organism>
<protein>
    <submittedName>
        <fullName evidence="1">Uncharacterized protein</fullName>
    </submittedName>
</protein>
<evidence type="ECO:0000313" key="1">
    <source>
        <dbReference type="EMBL" id="KKK91349.1"/>
    </source>
</evidence>
<feature type="non-terminal residue" evidence="1">
    <location>
        <position position="1"/>
    </location>
</feature>
<dbReference type="EMBL" id="LAZR01048698">
    <property type="protein sequence ID" value="KKK91349.1"/>
    <property type="molecule type" value="Genomic_DNA"/>
</dbReference>